<dbReference type="Proteomes" id="UP001058458">
    <property type="component" value="Chromosome"/>
</dbReference>
<dbReference type="AlphaFoldDB" id="A0AB38QYM9"/>
<gene>
    <name evidence="1" type="ORF">IMI45_13480</name>
</gene>
<evidence type="ECO:0000313" key="1">
    <source>
        <dbReference type="EMBL" id="UOE75325.1"/>
    </source>
</evidence>
<organism evidence="1 2">
    <name type="scientific">Parageobacillus thermoglucosidasius</name>
    <name type="common">Geobacillus thermoglucosidasius</name>
    <dbReference type="NCBI Taxonomy" id="1426"/>
    <lineage>
        <taxon>Bacteria</taxon>
        <taxon>Bacillati</taxon>
        <taxon>Bacillota</taxon>
        <taxon>Bacilli</taxon>
        <taxon>Bacillales</taxon>
        <taxon>Anoxybacillaceae</taxon>
        <taxon>Parageobacillus</taxon>
    </lineage>
</organism>
<reference evidence="1" key="1">
    <citation type="submission" date="2020-10" db="EMBL/GenBank/DDBJ databases">
        <authorList>
            <person name="Delgado J.A."/>
            <person name="Gonzalez J.M."/>
        </authorList>
    </citation>
    <scope>NUCLEOTIDE SEQUENCE</scope>
    <source>
        <strain evidence="1">23.6</strain>
    </source>
</reference>
<dbReference type="EMBL" id="CP063414">
    <property type="protein sequence ID" value="UOE75325.1"/>
    <property type="molecule type" value="Genomic_DNA"/>
</dbReference>
<proteinExistence type="predicted"/>
<evidence type="ECO:0000313" key="2">
    <source>
        <dbReference type="Proteomes" id="UP001058458"/>
    </source>
</evidence>
<name>A0AB38QYM9_PARTM</name>
<dbReference type="RefSeq" id="WP_256832769.1">
    <property type="nucleotide sequence ID" value="NZ_CP063414.1"/>
</dbReference>
<protein>
    <submittedName>
        <fullName evidence="1">Uncharacterized protein</fullName>
    </submittedName>
</protein>
<sequence length="57" mass="6817">MQYNLLGTNKMAIVEAIHWHTKKLLKHPNIEKLVNGKYQNEYKAALLRWKKELNRKA</sequence>
<accession>A0AB38QYM9</accession>